<dbReference type="Pfam" id="PF06985">
    <property type="entry name" value="HET"/>
    <property type="match status" value="1"/>
</dbReference>
<comment type="caution">
    <text evidence="2">The sequence shown here is derived from an EMBL/GenBank/DDBJ whole genome shotgun (WGS) entry which is preliminary data.</text>
</comment>
<evidence type="ECO:0000313" key="3">
    <source>
        <dbReference type="Proteomes" id="UP001265746"/>
    </source>
</evidence>
<name>A0AAD9W2T9_PHOAM</name>
<sequence>MKNDEVAPHETSVTDEKLRVHSQELIFNKQHGVHAPSSPSTGPRLFLPSCVCSVCKGEGRLWDAKFHKMEEAASQGCHWCSMFSQVIRRAYPPSMAKDDFEFSFISRHSELYCKPIGVYDHIKLYLVEGDGDWVYPMSCDKYSESEKEYLANEYPKPLKKCNMPLGGNDGSARSLDQAIQWLNKCRDTHPNCGPTDLSFCPSRLLELGSFESGSPASLQVKLIETKHMSTGMAYACLSHCWGGVTPACVTNKDTIHAYWDGISWSRIPRTFQDAMVLAWRLGFQYIWIDSLCILQDDEEDWRKEAATMASVYSNSSITIAATSSADCRQGLYRTDPSGVKVHELEILISNQRPARVLMYSVSGGVDWTGHRAYEQTQAGIKRPLLERAWFFQEWHLSPRLLHFDEGEIIWQCRCGSLSQHEAFEGCPFPHPVSEQVEDGSSTGEKASPKLMPKDGWLQAVGAYSRLKLTFREKDILAAISGVAKKTEQFKQGNTYAAGIWLESLLRGLCWEACWPSVSSGLNEWAAPSWSWASVDGPVRYNTHFYDAYKSIWDEKCFVHNVTCILAGEDATGPLKDASLTVSGDATRCTLEYNVEDRNHTYPVASLAD</sequence>
<gene>
    <name evidence="2" type="ORF">N8I77_009770</name>
</gene>
<dbReference type="InterPro" id="IPR010730">
    <property type="entry name" value="HET"/>
</dbReference>
<feature type="domain" description="Heterokaryon incompatibility" evidence="1">
    <location>
        <begin position="234"/>
        <end position="393"/>
    </location>
</feature>
<dbReference type="AlphaFoldDB" id="A0AAD9W2T9"/>
<evidence type="ECO:0000313" key="2">
    <source>
        <dbReference type="EMBL" id="KAK2603304.1"/>
    </source>
</evidence>
<organism evidence="2 3">
    <name type="scientific">Phomopsis amygdali</name>
    <name type="common">Fusicoccum amygdali</name>
    <dbReference type="NCBI Taxonomy" id="1214568"/>
    <lineage>
        <taxon>Eukaryota</taxon>
        <taxon>Fungi</taxon>
        <taxon>Dikarya</taxon>
        <taxon>Ascomycota</taxon>
        <taxon>Pezizomycotina</taxon>
        <taxon>Sordariomycetes</taxon>
        <taxon>Sordariomycetidae</taxon>
        <taxon>Diaporthales</taxon>
        <taxon>Diaporthaceae</taxon>
        <taxon>Diaporthe</taxon>
    </lineage>
</organism>
<protein>
    <recommendedName>
        <fullName evidence="1">Heterokaryon incompatibility domain-containing protein</fullName>
    </recommendedName>
</protein>
<dbReference type="EMBL" id="JAUJFL010000005">
    <property type="protein sequence ID" value="KAK2603304.1"/>
    <property type="molecule type" value="Genomic_DNA"/>
</dbReference>
<dbReference type="PANTHER" id="PTHR33112:SF13">
    <property type="entry name" value="HETEROKARYON INCOMPATIBILITY DOMAIN-CONTAINING PROTEIN"/>
    <property type="match status" value="1"/>
</dbReference>
<dbReference type="PANTHER" id="PTHR33112">
    <property type="entry name" value="DOMAIN PROTEIN, PUTATIVE-RELATED"/>
    <property type="match status" value="1"/>
</dbReference>
<proteinExistence type="predicted"/>
<dbReference type="Proteomes" id="UP001265746">
    <property type="component" value="Unassembled WGS sequence"/>
</dbReference>
<reference evidence="2" key="1">
    <citation type="submission" date="2023-06" db="EMBL/GenBank/DDBJ databases">
        <authorList>
            <person name="Noh H."/>
        </authorList>
    </citation>
    <scope>NUCLEOTIDE SEQUENCE</scope>
    <source>
        <strain evidence="2">DUCC20226</strain>
    </source>
</reference>
<evidence type="ECO:0000259" key="1">
    <source>
        <dbReference type="Pfam" id="PF06985"/>
    </source>
</evidence>
<accession>A0AAD9W2T9</accession>
<keyword evidence="3" id="KW-1185">Reference proteome</keyword>